<dbReference type="AlphaFoldDB" id="A0A916LL52"/>
<dbReference type="RefSeq" id="WP_143713752.1">
    <property type="nucleotide sequence ID" value="NZ_CZVV01000139.1"/>
</dbReference>
<dbReference type="InterPro" id="IPR029044">
    <property type="entry name" value="Nucleotide-diphossugar_trans"/>
</dbReference>
<keyword evidence="2" id="KW-0808">Transferase</keyword>
<evidence type="ECO:0000313" key="2">
    <source>
        <dbReference type="EMBL" id="CUT04911.1"/>
    </source>
</evidence>
<evidence type="ECO:0000259" key="1">
    <source>
        <dbReference type="Pfam" id="PF00535"/>
    </source>
</evidence>
<evidence type="ECO:0000313" key="3">
    <source>
        <dbReference type="Proteomes" id="UP000243105"/>
    </source>
</evidence>
<reference evidence="2 3" key="1">
    <citation type="submission" date="2015-11" db="EMBL/GenBank/DDBJ databases">
        <authorList>
            <person name="Varghese N."/>
        </authorList>
    </citation>
    <scope>NUCLEOTIDE SEQUENCE [LARGE SCALE GENOMIC DNA]</scope>
    <source>
        <strain evidence="2 3">JGI-25</strain>
    </source>
</reference>
<dbReference type="PANTHER" id="PTHR43179">
    <property type="entry name" value="RHAMNOSYLTRANSFERASE WBBL"/>
    <property type="match status" value="1"/>
</dbReference>
<dbReference type="InterPro" id="IPR001173">
    <property type="entry name" value="Glyco_trans_2-like"/>
</dbReference>
<feature type="non-terminal residue" evidence="2">
    <location>
        <position position="90"/>
    </location>
</feature>
<gene>
    <name evidence="2" type="ORF">JGI25_01497</name>
</gene>
<dbReference type="Proteomes" id="UP000243105">
    <property type="component" value="Unassembled WGS sequence"/>
</dbReference>
<dbReference type="PANTHER" id="PTHR43179:SF7">
    <property type="entry name" value="RHAMNOSYLTRANSFERASE WBBL"/>
    <property type="match status" value="1"/>
</dbReference>
<sequence length="90" mass="10047">MEVELSIIIVNYNVKDFLENALISIKKAIADIKAEIFVVDNASEDGSVEMVRQKFPDVKLIVNDKNLGFARANNQALKLAKGKYILLINP</sequence>
<protein>
    <submittedName>
        <fullName evidence="2">Glycosyl transferase family 2</fullName>
    </submittedName>
</protein>
<comment type="caution">
    <text evidence="2">The sequence shown here is derived from an EMBL/GenBank/DDBJ whole genome shotgun (WGS) entry which is preliminary data.</text>
</comment>
<dbReference type="Gene3D" id="3.90.550.10">
    <property type="entry name" value="Spore Coat Polysaccharide Biosynthesis Protein SpsA, Chain A"/>
    <property type="match status" value="1"/>
</dbReference>
<name>A0A916LL52_KRYT1</name>
<organism evidence="2 3">
    <name type="scientific">Kryptobacter tengchongensis</name>
    <dbReference type="NCBI Taxonomy" id="1643429"/>
    <lineage>
        <taxon>Bacteria</taxon>
        <taxon>Pseudomonadati</taxon>
        <taxon>Candidatus Kryptoniota</taxon>
        <taxon>Candidatus Kryptobacter</taxon>
    </lineage>
</organism>
<dbReference type="EMBL" id="CZVV01000139">
    <property type="protein sequence ID" value="CUT04911.1"/>
    <property type="molecule type" value="Genomic_DNA"/>
</dbReference>
<accession>A0A916LL52</accession>
<dbReference type="GO" id="GO:0016740">
    <property type="term" value="F:transferase activity"/>
    <property type="evidence" value="ECO:0007669"/>
    <property type="project" value="UniProtKB-KW"/>
</dbReference>
<feature type="domain" description="Glycosyltransferase 2-like" evidence="1">
    <location>
        <begin position="6"/>
        <end position="88"/>
    </location>
</feature>
<dbReference type="Pfam" id="PF00535">
    <property type="entry name" value="Glycos_transf_2"/>
    <property type="match status" value="1"/>
</dbReference>
<proteinExistence type="predicted"/>
<dbReference type="SUPFAM" id="SSF53448">
    <property type="entry name" value="Nucleotide-diphospho-sugar transferases"/>
    <property type="match status" value="1"/>
</dbReference>